<feature type="coiled-coil region" evidence="1">
    <location>
        <begin position="620"/>
        <end position="675"/>
    </location>
</feature>
<dbReference type="PANTHER" id="PTHR47270:SF12">
    <property type="entry name" value="OS10G0547000 PROTEIN"/>
    <property type="match status" value="1"/>
</dbReference>
<organism evidence="3">
    <name type="scientific">Aegilops tauschii</name>
    <name type="common">Tausch's goatgrass</name>
    <name type="synonym">Aegilops squarrosa</name>
    <dbReference type="NCBI Taxonomy" id="37682"/>
    <lineage>
        <taxon>Eukaryota</taxon>
        <taxon>Viridiplantae</taxon>
        <taxon>Streptophyta</taxon>
        <taxon>Embryophyta</taxon>
        <taxon>Tracheophyta</taxon>
        <taxon>Spermatophyta</taxon>
        <taxon>Magnoliopsida</taxon>
        <taxon>Liliopsida</taxon>
        <taxon>Poales</taxon>
        <taxon>Poaceae</taxon>
        <taxon>BOP clade</taxon>
        <taxon>Pooideae</taxon>
        <taxon>Triticodae</taxon>
        <taxon>Triticeae</taxon>
        <taxon>Triticinae</taxon>
        <taxon>Aegilops</taxon>
    </lineage>
</organism>
<feature type="compositionally biased region" description="Basic and acidic residues" evidence="2">
    <location>
        <begin position="1515"/>
        <end position="1524"/>
    </location>
</feature>
<feature type="coiled-coil region" evidence="1">
    <location>
        <begin position="561"/>
        <end position="592"/>
    </location>
</feature>
<dbReference type="ExpressionAtlas" id="M8BQK7">
    <property type="expression patterns" value="baseline"/>
</dbReference>
<evidence type="ECO:0000313" key="3">
    <source>
        <dbReference type="EnsemblPlants" id="EMT09074"/>
    </source>
</evidence>
<feature type="region of interest" description="Disordered" evidence="2">
    <location>
        <begin position="514"/>
        <end position="541"/>
    </location>
</feature>
<feature type="coiled-coil region" evidence="1">
    <location>
        <begin position="1351"/>
        <end position="1431"/>
    </location>
</feature>
<dbReference type="PROSITE" id="PS51840">
    <property type="entry name" value="C2_NT"/>
    <property type="match status" value="1"/>
</dbReference>
<feature type="compositionally biased region" description="Polar residues" evidence="2">
    <location>
        <begin position="1500"/>
        <end position="1514"/>
    </location>
</feature>
<feature type="compositionally biased region" description="Low complexity" evidence="2">
    <location>
        <begin position="163"/>
        <end position="172"/>
    </location>
</feature>
<evidence type="ECO:0000256" key="1">
    <source>
        <dbReference type="SAM" id="Coils"/>
    </source>
</evidence>
<feature type="compositionally biased region" description="Gly residues" evidence="2">
    <location>
        <begin position="7"/>
        <end position="16"/>
    </location>
</feature>
<evidence type="ECO:0000256" key="2">
    <source>
        <dbReference type="SAM" id="MobiDB-lite"/>
    </source>
</evidence>
<keyword evidence="1" id="KW-0175">Coiled coil</keyword>
<feature type="region of interest" description="Disordered" evidence="2">
    <location>
        <begin position="204"/>
        <end position="237"/>
    </location>
</feature>
<feature type="coiled-coil region" evidence="1">
    <location>
        <begin position="981"/>
        <end position="1325"/>
    </location>
</feature>
<feature type="region of interest" description="Disordered" evidence="2">
    <location>
        <begin position="1441"/>
        <end position="1475"/>
    </location>
</feature>
<feature type="region of interest" description="Disordered" evidence="2">
    <location>
        <begin position="1"/>
        <end position="24"/>
    </location>
</feature>
<protein>
    <submittedName>
        <fullName evidence="3">Uncharacterized protein</fullName>
    </submittedName>
</protein>
<feature type="coiled-coil region" evidence="1">
    <location>
        <begin position="785"/>
        <end position="840"/>
    </location>
</feature>
<reference evidence="3" key="1">
    <citation type="submission" date="2015-06" db="UniProtKB">
        <authorList>
            <consortium name="EnsemblPlants"/>
        </authorList>
    </citation>
    <scope>IDENTIFICATION</scope>
</reference>
<feature type="coiled-coil region" evidence="1">
    <location>
        <begin position="729"/>
        <end position="756"/>
    </location>
</feature>
<name>M8BQK7_AEGTA</name>
<feature type="region of interest" description="Disordered" evidence="2">
    <location>
        <begin position="1499"/>
        <end position="1524"/>
    </location>
</feature>
<feature type="region of interest" description="Disordered" evidence="2">
    <location>
        <begin position="163"/>
        <end position="185"/>
    </location>
</feature>
<sequence length="1576" mass="178257">MDESGDAGRGGRGGGRSRQNGGRSSVRLGVRMEFRFSGFHAVQVPVVSDRLLITITSVDSGKTIAKSSKAAAINGACQWHDSILQAIRFPKDEVSHEFQECQCKIVVSMGSTRTAVLGEAYLNLTNYLSSSDSTDISLPLDKCNSGTVLQLKIQCLGAKSKSSGKSWKELSSNLKESPTNDEMDKKPDVFDILLKLNKGAQSLSENNLEADNADESGNRDASFSASKSHGDDSSKNHLDTAEEKLEELRNAAKMWERHSRKLKIERKTLKNECADKSKQQAELERQLSASLSEQDSLRQEIEQVTAQLNKTQETNIELVSILQELEETIELQRVEMSKLPQVSDVADHEVSKSESTVQEAAEWARILSQKEDEITVLREKLNRVLKMENADGAGPDAIYLELEKENDFLKVKMQELENDCSELTEENFRLIYKLKEASGVAKEEDPCISNSEEMPNVGSPTYKIKHLERKCADLELNLENFRSEFSGLEEKFQKSQEELKERTLELSELREKLSHATELEGADTGSSKHYRLRSEEPDDTETDLDVLKRTVQLKEQGIDGLQHYTREMENTIADIQKEKSQLEERLAASLQESSMTSKCLVEAHEDLMLTSSVDSHVSANEVLETKISELVHTVQLKEQEIDGLQHCMREMENTIADIQKEKSQLEERLAASLQESSMTSKCLVEAHEDLMLTSSVDSHVSANEVLETKISERAVMLKEQEIDGSQHCAREMENTIADIQKEKSQLEERLAASLEESSMTSKCLDEARENLRVLTSSVDSHVSANEVLETKISELVRTVMLKEQEIDSLQHCRGEMENTIADIQKEKSQLEERLAASLEETSMTSKWLDEAREELLVLTSSVESHVSANEVHETKISEFVRTVMLKEQEIDGLQLCTREMENTVADIQKEKSQLEERLAASLEESSMTSKLLDEAREDLLVLSSSVDSHVSANGVLETKINELVRTVMLKEQEINGLQHCTTEMENTISDIQKEKDQLEERLAASLEESSMTSKCLDEAREDLLVLTSSVDSHASANKVLETKISELESRKVELELLVTKLEQENIEFSEFISELEAQLTSLTSEEESTRLEMDYSIALIANLKDLVEQQQAEMEAQKLEMKQKHLESQTRLSEVQEDSEALRRSNAKLQATIDSVAEECSSLQTLTTDLKKQKLELHDHCAQLEQQLDQSKRKTMDLFETAEFLEAKLSTLQKEVTLKEQSLLSELENIFQEHKEHEERINSAHFLLHKIENEKIGEVKNLEREVMSLTAQLSSTDGEKESAALDSIHEVSILRADKAKLEANLEDVSAQMRHYQSQLEDLRTESKTKIKGLIDSLNASKHNEETLTTDVEHMTRLMEAARSNEENLRKTSDELELKYKSSDYEKQEVMEEISGLKIQAKFEKTKLEERLQSLSEECEELKVQNAMLTDKVSCIQSTLHDADEENRHKSTQAKLVVNKGNDDAANDNGGTHVNEDLDIHSKLELLETRLADALEENKSYRAQLQSPTGEGQLSSRDEKDNKDGNRIAQLESELKDMQDRLLNIMCHKIGLNYTYQVMCEREYINQFLCPHNDMVV</sequence>
<feature type="coiled-coil region" evidence="1">
    <location>
        <begin position="367"/>
        <end position="433"/>
    </location>
</feature>
<dbReference type="InterPro" id="IPR019448">
    <property type="entry name" value="NT-C2"/>
</dbReference>
<dbReference type="PANTHER" id="PTHR47270">
    <property type="entry name" value="PROTEIN MLP1-LIKE"/>
    <property type="match status" value="1"/>
</dbReference>
<accession>M8BQK7</accession>
<dbReference type="EnsemblPlants" id="EMT09074">
    <property type="protein sequence ID" value="EMT09074"/>
    <property type="gene ID" value="F775_03143"/>
</dbReference>
<feature type="compositionally biased region" description="Basic and acidic residues" evidence="2">
    <location>
        <begin position="228"/>
        <end position="237"/>
    </location>
</feature>
<feature type="coiled-coil region" evidence="1">
    <location>
        <begin position="897"/>
        <end position="924"/>
    </location>
</feature>
<dbReference type="Gene3D" id="1.10.287.1490">
    <property type="match status" value="1"/>
</dbReference>
<dbReference type="Pfam" id="PF10358">
    <property type="entry name" value="NT-C2"/>
    <property type="match status" value="1"/>
</dbReference>
<proteinExistence type="predicted"/>